<dbReference type="Proteomes" id="UP000799750">
    <property type="component" value="Unassembled WGS sequence"/>
</dbReference>
<dbReference type="InterPro" id="IPR001623">
    <property type="entry name" value="DnaJ_domain"/>
</dbReference>
<keyword evidence="3" id="KW-1185">Reference proteome</keyword>
<dbReference type="AlphaFoldDB" id="A0A6A6RFZ8"/>
<sequence length="73" mass="8218">MDSDLPPDPYAALGVPKDAEAAIIKSTYRKLVLKCHPDKVTDESLKPQKQAEFHKIQSAYEIIGDEEKRATYD</sequence>
<accession>A0A6A6RFZ8</accession>
<reference evidence="2" key="1">
    <citation type="journal article" date="2020" name="Stud. Mycol.">
        <title>101 Dothideomycetes genomes: a test case for predicting lifestyles and emergence of pathogens.</title>
        <authorList>
            <person name="Haridas S."/>
            <person name="Albert R."/>
            <person name="Binder M."/>
            <person name="Bloem J."/>
            <person name="Labutti K."/>
            <person name="Salamov A."/>
            <person name="Andreopoulos B."/>
            <person name="Baker S."/>
            <person name="Barry K."/>
            <person name="Bills G."/>
            <person name="Bluhm B."/>
            <person name="Cannon C."/>
            <person name="Castanera R."/>
            <person name="Culley D."/>
            <person name="Daum C."/>
            <person name="Ezra D."/>
            <person name="Gonzalez J."/>
            <person name="Henrissat B."/>
            <person name="Kuo A."/>
            <person name="Liang C."/>
            <person name="Lipzen A."/>
            <person name="Lutzoni F."/>
            <person name="Magnuson J."/>
            <person name="Mondo S."/>
            <person name="Nolan M."/>
            <person name="Ohm R."/>
            <person name="Pangilinan J."/>
            <person name="Park H.-J."/>
            <person name="Ramirez L."/>
            <person name="Alfaro M."/>
            <person name="Sun H."/>
            <person name="Tritt A."/>
            <person name="Yoshinaga Y."/>
            <person name="Zwiers L.-H."/>
            <person name="Turgeon B."/>
            <person name="Goodwin S."/>
            <person name="Spatafora J."/>
            <person name="Crous P."/>
            <person name="Grigoriev I."/>
        </authorList>
    </citation>
    <scope>NUCLEOTIDE SEQUENCE</scope>
    <source>
        <strain evidence="2">CBS 269.34</strain>
    </source>
</reference>
<gene>
    <name evidence="2" type="ORF">BU16DRAFT_448611</name>
</gene>
<dbReference type="Pfam" id="PF00226">
    <property type="entry name" value="DnaJ"/>
    <property type="match status" value="1"/>
</dbReference>
<dbReference type="PROSITE" id="PS50076">
    <property type="entry name" value="DNAJ_2"/>
    <property type="match status" value="1"/>
</dbReference>
<dbReference type="SUPFAM" id="SSF46565">
    <property type="entry name" value="Chaperone J-domain"/>
    <property type="match status" value="1"/>
</dbReference>
<evidence type="ECO:0000313" key="2">
    <source>
        <dbReference type="EMBL" id="KAF2503336.1"/>
    </source>
</evidence>
<dbReference type="PANTHER" id="PTHR24074">
    <property type="entry name" value="CO-CHAPERONE PROTEIN DJLA"/>
    <property type="match status" value="1"/>
</dbReference>
<protein>
    <submittedName>
        <fullName evidence="2">Heat shock protein DnaJ</fullName>
    </submittedName>
</protein>
<proteinExistence type="predicted"/>
<feature type="domain" description="J" evidence="1">
    <location>
        <begin position="8"/>
        <end position="73"/>
    </location>
</feature>
<keyword evidence="2" id="KW-0346">Stress response</keyword>
<dbReference type="EMBL" id="MU004181">
    <property type="protein sequence ID" value="KAF2503336.1"/>
    <property type="molecule type" value="Genomic_DNA"/>
</dbReference>
<evidence type="ECO:0000259" key="1">
    <source>
        <dbReference type="PROSITE" id="PS50076"/>
    </source>
</evidence>
<dbReference type="Gene3D" id="1.10.287.110">
    <property type="entry name" value="DnaJ domain"/>
    <property type="match status" value="1"/>
</dbReference>
<organism evidence="2 3">
    <name type="scientific">Lophium mytilinum</name>
    <dbReference type="NCBI Taxonomy" id="390894"/>
    <lineage>
        <taxon>Eukaryota</taxon>
        <taxon>Fungi</taxon>
        <taxon>Dikarya</taxon>
        <taxon>Ascomycota</taxon>
        <taxon>Pezizomycotina</taxon>
        <taxon>Dothideomycetes</taxon>
        <taxon>Pleosporomycetidae</taxon>
        <taxon>Mytilinidiales</taxon>
        <taxon>Mytilinidiaceae</taxon>
        <taxon>Lophium</taxon>
    </lineage>
</organism>
<feature type="non-terminal residue" evidence="2">
    <location>
        <position position="73"/>
    </location>
</feature>
<dbReference type="InterPro" id="IPR036869">
    <property type="entry name" value="J_dom_sf"/>
</dbReference>
<name>A0A6A6RFZ8_9PEZI</name>
<dbReference type="OrthoDB" id="10250354at2759"/>
<dbReference type="SMART" id="SM00271">
    <property type="entry name" value="DnaJ"/>
    <property type="match status" value="1"/>
</dbReference>
<evidence type="ECO:0000313" key="3">
    <source>
        <dbReference type="Proteomes" id="UP000799750"/>
    </source>
</evidence>
<dbReference type="CDD" id="cd06257">
    <property type="entry name" value="DnaJ"/>
    <property type="match status" value="1"/>
</dbReference>
<dbReference type="InterPro" id="IPR050817">
    <property type="entry name" value="DjlA_DnaK_co-chaperone"/>
</dbReference>
<dbReference type="PRINTS" id="PR00625">
    <property type="entry name" value="JDOMAIN"/>
</dbReference>